<name>A0A5N0TC33_9GAMM</name>
<evidence type="ECO:0000313" key="2">
    <source>
        <dbReference type="EMBL" id="KAA9131974.1"/>
    </source>
</evidence>
<evidence type="ECO:0000313" key="3">
    <source>
        <dbReference type="Proteomes" id="UP000325372"/>
    </source>
</evidence>
<dbReference type="AlphaFoldDB" id="A0A5N0TC33"/>
<evidence type="ECO:0000256" key="1">
    <source>
        <dbReference type="SAM" id="Phobius"/>
    </source>
</evidence>
<feature type="transmembrane region" description="Helical" evidence="1">
    <location>
        <begin position="12"/>
        <end position="29"/>
    </location>
</feature>
<protein>
    <submittedName>
        <fullName evidence="2">Uncharacterized protein</fullName>
    </submittedName>
</protein>
<organism evidence="2 3">
    <name type="scientific">Marinihelvus fidelis</name>
    <dbReference type="NCBI Taxonomy" id="2613842"/>
    <lineage>
        <taxon>Bacteria</taxon>
        <taxon>Pseudomonadati</taxon>
        <taxon>Pseudomonadota</taxon>
        <taxon>Gammaproteobacteria</taxon>
        <taxon>Chromatiales</taxon>
        <taxon>Wenzhouxiangellaceae</taxon>
        <taxon>Marinihelvus</taxon>
    </lineage>
</organism>
<reference evidence="2 3" key="1">
    <citation type="submission" date="2019-09" db="EMBL/GenBank/DDBJ databases">
        <title>Wenzhouxiangella sp. Genome sequencing and assembly.</title>
        <authorList>
            <person name="Zhang R."/>
        </authorList>
    </citation>
    <scope>NUCLEOTIDE SEQUENCE [LARGE SCALE GENOMIC DNA]</scope>
    <source>
        <strain evidence="2 3">W260</strain>
    </source>
</reference>
<gene>
    <name evidence="2" type="ORF">F3N42_07315</name>
</gene>
<feature type="transmembrane region" description="Helical" evidence="1">
    <location>
        <begin position="35"/>
        <end position="54"/>
    </location>
</feature>
<dbReference type="EMBL" id="VYXP01000004">
    <property type="protein sequence ID" value="KAA9131974.1"/>
    <property type="molecule type" value="Genomic_DNA"/>
</dbReference>
<keyword evidence="1" id="KW-0812">Transmembrane</keyword>
<comment type="caution">
    <text evidence="2">The sequence shown here is derived from an EMBL/GenBank/DDBJ whole genome shotgun (WGS) entry which is preliminary data.</text>
</comment>
<keyword evidence="1" id="KW-0472">Membrane</keyword>
<keyword evidence="3" id="KW-1185">Reference proteome</keyword>
<dbReference type="RefSeq" id="WP_150863764.1">
    <property type="nucleotide sequence ID" value="NZ_VYXP01000004.1"/>
</dbReference>
<sequence>MDKRNDNLFHFLVRYSPYGMVPLAWFAYIAGSSPWLGAAAGLVLTLLVGVPQRLERLASTRPRVSRRP</sequence>
<proteinExistence type="predicted"/>
<accession>A0A5N0TC33</accession>
<keyword evidence="1" id="KW-1133">Transmembrane helix</keyword>
<dbReference type="Proteomes" id="UP000325372">
    <property type="component" value="Unassembled WGS sequence"/>
</dbReference>